<accession>A0A6A5QHZ2</accession>
<keyword evidence="4" id="KW-1185">Reference proteome</keyword>
<dbReference type="EMBL" id="ML979137">
    <property type="protein sequence ID" value="KAF1914438.1"/>
    <property type="molecule type" value="Genomic_DNA"/>
</dbReference>
<evidence type="ECO:0000313" key="3">
    <source>
        <dbReference type="EMBL" id="KAF1914438.1"/>
    </source>
</evidence>
<protein>
    <submittedName>
        <fullName evidence="3">Uncharacterized protein</fullName>
    </submittedName>
</protein>
<feature type="compositionally biased region" description="Polar residues" evidence="1">
    <location>
        <begin position="25"/>
        <end position="42"/>
    </location>
</feature>
<keyword evidence="2" id="KW-0472">Membrane</keyword>
<dbReference type="AlphaFoldDB" id="A0A6A5QHZ2"/>
<feature type="region of interest" description="Disordered" evidence="1">
    <location>
        <begin position="21"/>
        <end position="44"/>
    </location>
</feature>
<evidence type="ECO:0000256" key="2">
    <source>
        <dbReference type="SAM" id="Phobius"/>
    </source>
</evidence>
<organism evidence="3 4">
    <name type="scientific">Ampelomyces quisqualis</name>
    <name type="common">Powdery mildew agent</name>
    <dbReference type="NCBI Taxonomy" id="50730"/>
    <lineage>
        <taxon>Eukaryota</taxon>
        <taxon>Fungi</taxon>
        <taxon>Dikarya</taxon>
        <taxon>Ascomycota</taxon>
        <taxon>Pezizomycotina</taxon>
        <taxon>Dothideomycetes</taxon>
        <taxon>Pleosporomycetidae</taxon>
        <taxon>Pleosporales</taxon>
        <taxon>Pleosporineae</taxon>
        <taxon>Phaeosphaeriaceae</taxon>
        <taxon>Ampelomyces</taxon>
    </lineage>
</organism>
<evidence type="ECO:0000256" key="1">
    <source>
        <dbReference type="SAM" id="MobiDB-lite"/>
    </source>
</evidence>
<proteinExistence type="predicted"/>
<keyword evidence="2" id="KW-1133">Transmembrane helix</keyword>
<name>A0A6A5QHZ2_AMPQU</name>
<feature type="transmembrane region" description="Helical" evidence="2">
    <location>
        <begin position="102"/>
        <end position="122"/>
    </location>
</feature>
<evidence type="ECO:0000313" key="4">
    <source>
        <dbReference type="Proteomes" id="UP000800096"/>
    </source>
</evidence>
<sequence>MQAWRQWACSWLTEPMLTRMAEPSASRQPKPTHLRTPQQISPTKAEGVFPVHMQVGRIIVEIVRCRTQNHPGPRYWYSRGVHRDGVTATSISKLTRSASVRLWTTCATMACLFFLVISSLPLSGAT</sequence>
<dbReference type="Proteomes" id="UP000800096">
    <property type="component" value="Unassembled WGS sequence"/>
</dbReference>
<keyword evidence="2" id="KW-0812">Transmembrane</keyword>
<gene>
    <name evidence="3" type="ORF">BDU57DRAFT_294707</name>
</gene>
<reference evidence="3" key="1">
    <citation type="journal article" date="2020" name="Stud. Mycol.">
        <title>101 Dothideomycetes genomes: a test case for predicting lifestyles and emergence of pathogens.</title>
        <authorList>
            <person name="Haridas S."/>
            <person name="Albert R."/>
            <person name="Binder M."/>
            <person name="Bloem J."/>
            <person name="Labutti K."/>
            <person name="Salamov A."/>
            <person name="Andreopoulos B."/>
            <person name="Baker S."/>
            <person name="Barry K."/>
            <person name="Bills G."/>
            <person name="Bluhm B."/>
            <person name="Cannon C."/>
            <person name="Castanera R."/>
            <person name="Culley D."/>
            <person name="Daum C."/>
            <person name="Ezra D."/>
            <person name="Gonzalez J."/>
            <person name="Henrissat B."/>
            <person name="Kuo A."/>
            <person name="Liang C."/>
            <person name="Lipzen A."/>
            <person name="Lutzoni F."/>
            <person name="Magnuson J."/>
            <person name="Mondo S."/>
            <person name="Nolan M."/>
            <person name="Ohm R."/>
            <person name="Pangilinan J."/>
            <person name="Park H.-J."/>
            <person name="Ramirez L."/>
            <person name="Alfaro M."/>
            <person name="Sun H."/>
            <person name="Tritt A."/>
            <person name="Yoshinaga Y."/>
            <person name="Zwiers L.-H."/>
            <person name="Turgeon B."/>
            <person name="Goodwin S."/>
            <person name="Spatafora J."/>
            <person name="Crous P."/>
            <person name="Grigoriev I."/>
        </authorList>
    </citation>
    <scope>NUCLEOTIDE SEQUENCE</scope>
    <source>
        <strain evidence="3">HMLAC05119</strain>
    </source>
</reference>